<proteinExistence type="inferred from homology"/>
<dbReference type="PROSITE" id="PS50940">
    <property type="entry name" value="CHIT_BIND_II"/>
    <property type="match status" value="1"/>
</dbReference>
<dbReference type="InterPro" id="IPR017853">
    <property type="entry name" value="GH"/>
</dbReference>
<evidence type="ECO:0000256" key="4">
    <source>
        <dbReference type="ARBA" id="ARBA00023326"/>
    </source>
</evidence>
<dbReference type="InterPro" id="IPR002557">
    <property type="entry name" value="Chitin-bd_dom"/>
</dbReference>
<dbReference type="SUPFAM" id="SSF51445">
    <property type="entry name" value="(Trans)glycosidases"/>
    <property type="match status" value="1"/>
</dbReference>
<evidence type="ECO:0000256" key="3">
    <source>
        <dbReference type="ARBA" id="ARBA00023277"/>
    </source>
</evidence>
<dbReference type="PANTHER" id="PTHR31490:SF1">
    <property type="entry name" value="ENDO-1,4-BETA-XYLANASE 1"/>
    <property type="match status" value="1"/>
</dbReference>
<dbReference type="Gene3D" id="2.60.120.260">
    <property type="entry name" value="Galactose-binding domain-like"/>
    <property type="match status" value="1"/>
</dbReference>
<dbReference type="Gene3D" id="3.20.20.80">
    <property type="entry name" value="Glycosidases"/>
    <property type="match status" value="1"/>
</dbReference>
<dbReference type="PRINTS" id="PR01217">
    <property type="entry name" value="PRICHEXTENSN"/>
</dbReference>
<feature type="region of interest" description="Disordered" evidence="5">
    <location>
        <begin position="597"/>
        <end position="711"/>
    </location>
</feature>
<dbReference type="InterPro" id="IPR036508">
    <property type="entry name" value="Chitin-bd_dom_sf"/>
</dbReference>
<dbReference type="InterPro" id="IPR001000">
    <property type="entry name" value="GH10_dom"/>
</dbReference>
<feature type="region of interest" description="Disordered" evidence="5">
    <location>
        <begin position="135"/>
        <end position="162"/>
    </location>
</feature>
<evidence type="ECO:0000259" key="6">
    <source>
        <dbReference type="PROSITE" id="PS50940"/>
    </source>
</evidence>
<dbReference type="Pfam" id="PF01607">
    <property type="entry name" value="CBM_14"/>
    <property type="match status" value="1"/>
</dbReference>
<dbReference type="EMBL" id="BRXU01000026">
    <property type="protein sequence ID" value="GLC59094.1"/>
    <property type="molecule type" value="Genomic_DNA"/>
</dbReference>
<dbReference type="GO" id="GO:0000272">
    <property type="term" value="P:polysaccharide catabolic process"/>
    <property type="evidence" value="ECO:0007669"/>
    <property type="project" value="UniProtKB-KW"/>
</dbReference>
<dbReference type="InterPro" id="IPR008752">
    <property type="entry name" value="Peptidase_M11"/>
</dbReference>
<dbReference type="SUPFAM" id="SSF49785">
    <property type="entry name" value="Galactose-binding domain-like"/>
    <property type="match status" value="1"/>
</dbReference>
<comment type="caution">
    <text evidence="8">The sequence shown here is derived from an EMBL/GenBank/DDBJ whole genome shotgun (WGS) entry which is preliminary data.</text>
</comment>
<accession>A0A9W6BVQ3</accession>
<name>A0A9W6BVQ3_9CHLO</name>
<dbReference type="PANTHER" id="PTHR31490">
    <property type="entry name" value="GLYCOSYL HYDROLASE"/>
    <property type="match status" value="1"/>
</dbReference>
<organism evidence="8 9">
    <name type="scientific">Pleodorina starrii</name>
    <dbReference type="NCBI Taxonomy" id="330485"/>
    <lineage>
        <taxon>Eukaryota</taxon>
        <taxon>Viridiplantae</taxon>
        <taxon>Chlorophyta</taxon>
        <taxon>core chlorophytes</taxon>
        <taxon>Chlorophyceae</taxon>
        <taxon>CS clade</taxon>
        <taxon>Chlamydomonadales</taxon>
        <taxon>Volvocaceae</taxon>
        <taxon>Pleodorina</taxon>
    </lineage>
</organism>
<evidence type="ECO:0000256" key="1">
    <source>
        <dbReference type="ARBA" id="ARBA00007495"/>
    </source>
</evidence>
<feature type="compositionally biased region" description="Pro residues" evidence="5">
    <location>
        <begin position="609"/>
        <end position="690"/>
    </location>
</feature>
<evidence type="ECO:0000259" key="7">
    <source>
        <dbReference type="PROSITE" id="PS51760"/>
    </source>
</evidence>
<evidence type="ECO:0000313" key="9">
    <source>
        <dbReference type="Proteomes" id="UP001165080"/>
    </source>
</evidence>
<protein>
    <submittedName>
        <fullName evidence="8">Uncharacterized protein</fullName>
    </submittedName>
</protein>
<dbReference type="GO" id="GO:0008061">
    <property type="term" value="F:chitin binding"/>
    <property type="evidence" value="ECO:0007669"/>
    <property type="project" value="InterPro"/>
</dbReference>
<dbReference type="PROSITE" id="PS51760">
    <property type="entry name" value="GH10_2"/>
    <property type="match status" value="1"/>
</dbReference>
<evidence type="ECO:0000313" key="8">
    <source>
        <dbReference type="EMBL" id="GLC59094.1"/>
    </source>
</evidence>
<feature type="domain" description="GH10" evidence="7">
    <location>
        <begin position="929"/>
        <end position="1219"/>
    </location>
</feature>
<evidence type="ECO:0000256" key="5">
    <source>
        <dbReference type="SAM" id="MobiDB-lite"/>
    </source>
</evidence>
<sequence>MAIHTLMRQGRRATYVRLAGIMRSSSTSLLLGVVLSIAAFASAVGLGSALLAADDADEGGGAHTGRHLLADDDPCANLCSNRAGGLYSNPCDDTCATYINCANGITYLQPCPAGLRFNPSLLFCDLPSRVACSNSVVPTSSSPPPPTPKASPPRKSPLRGIPPVAAAPAVRKLIVGELRFITRENTTDRWVIVDAAGEVTLLSNAYTPPEEDSRGNPVSPGAVVQLDCLFSASSSSGSECSPDASSVLIVLKPAPSLASFPRNETISQRLLVMILDYLDCDKPANLTEDDVRTLFLGPSQDGAGGIAQKFTQCSYGKFNINATSYRAVVVTDTCTTPITASCAWWAISGRADPATRAIIGSASFSSFTHYTYILPPSLRFACDWSGLAMIPGNQTWLQTSSYGVYRWATAMQESLHNYGLHHSWQNDVEYGDYSSAMGRGDACPNAAEISRMGWATPAVGGDNLDGSILLPGVAKSFVLPATYLTGNNNYLRVLPDWLPTYSQPSLAKNIYIAVRVAKAGDAALGAAYASKVNVHELNATMDNDRQTYRTRDPRIQFIGAVGSLQPLTLDKFKLVLYGGSWVDTDTMRVHLCRFTTSSSECPELSALEPAPPRPPPPSPSPPRPPPPSPSPPRPPPPRPSPPRPPPPSPSPPRPPPPSPSPPRPPPPSPSPPRPPPSSLSPPPSPPPPSPSTHDEPQTPQNIYSTSWEAGSSTGTWTTFVRNWECPCPVASFNFASAPAARTGSYGVAVAVTTPSSEGWHVQLQSTHFNLSSSHVYTACFWVRTTNPNSRATTVLMNLMMVANYVWVAGSSVAATAEWQQVCIPGFTPSVSSERFFYVLDLGLLTGTVFVDDFSLVAQRNTAAQDADYCNSTNVDARIMTYRKGNFSISFANKTTNKALGGTRLASLKLRLAMHDFPFGSALEWDGVPSDRLSWYLATAKKHFNALVPEVSLKWPMYEPVQGQYSDRYNYIMKNHINFSTTNDFVLARGHTLEWFTASWNFSQHWSRKAGCDAYRSYLYTRITREVTAFKGKFKQYDVFNGILHELNFVQNCPGMWPGILYDGFRWAAAADPTAQLCLNDLGLITGDDWRQMVQLVMDMKAAKVPVHCIGVQAYVSTQNRPTPVYMKPRLDALAALNLSLIITEYNFFSYYNTNGPVWAGTESEHAALHEEYVKFWFSCPHIKGVLMWGFWDSANWIVNGGIYHPNGTAKASATALTTLWGTTWNTTVDDAKVSLPSTGVYGPYNGFYGKYYYEVKIGTKTYTGYVRFPAASGSTQTVTAYLL</sequence>
<feature type="compositionally biased region" description="Polar residues" evidence="5">
    <location>
        <begin position="697"/>
        <end position="711"/>
    </location>
</feature>
<feature type="domain" description="Chitin-binding type-2" evidence="6">
    <location>
        <begin position="76"/>
        <end position="134"/>
    </location>
</feature>
<comment type="similarity">
    <text evidence="1">Belongs to the glycosyl hydrolase 10 (cellulase F) family.</text>
</comment>
<dbReference type="InterPro" id="IPR008979">
    <property type="entry name" value="Galactose-bd-like_sf"/>
</dbReference>
<dbReference type="GO" id="GO:0031176">
    <property type="term" value="F:endo-1,4-beta-xylanase activity"/>
    <property type="evidence" value="ECO:0007669"/>
    <property type="project" value="UniProtKB-ARBA"/>
</dbReference>
<keyword evidence="3" id="KW-0119">Carbohydrate metabolism</keyword>
<dbReference type="Proteomes" id="UP001165080">
    <property type="component" value="Unassembled WGS sequence"/>
</dbReference>
<reference evidence="8 9" key="1">
    <citation type="journal article" date="2023" name="Commun. Biol.">
        <title>Reorganization of the ancestral sex-determining regions during the evolution of trioecy in Pleodorina starrii.</title>
        <authorList>
            <person name="Takahashi K."/>
            <person name="Suzuki S."/>
            <person name="Kawai-Toyooka H."/>
            <person name="Yamamoto K."/>
            <person name="Hamaji T."/>
            <person name="Ootsuki R."/>
            <person name="Yamaguchi H."/>
            <person name="Kawachi M."/>
            <person name="Higashiyama T."/>
            <person name="Nozaki H."/>
        </authorList>
    </citation>
    <scope>NUCLEOTIDE SEQUENCE [LARGE SCALE GENOMIC DNA]</scope>
    <source>
        <strain evidence="8 9">NIES-4479</strain>
    </source>
</reference>
<keyword evidence="4" id="KW-0624">Polysaccharide degradation</keyword>
<dbReference type="Pfam" id="PF05548">
    <property type="entry name" value="Peptidase_M11"/>
    <property type="match status" value="1"/>
</dbReference>
<evidence type="ECO:0000256" key="2">
    <source>
        <dbReference type="ARBA" id="ARBA00022801"/>
    </source>
</evidence>
<dbReference type="SMART" id="SM00633">
    <property type="entry name" value="Glyco_10"/>
    <property type="match status" value="1"/>
</dbReference>
<dbReference type="GO" id="GO:0005576">
    <property type="term" value="C:extracellular region"/>
    <property type="evidence" value="ECO:0007669"/>
    <property type="project" value="InterPro"/>
</dbReference>
<gene>
    <name evidence="8" type="primary">PLEST009732</name>
    <name evidence="8" type="ORF">PLESTB_001447300</name>
</gene>
<dbReference type="SUPFAM" id="SSF57625">
    <property type="entry name" value="Invertebrate chitin-binding proteins"/>
    <property type="match status" value="1"/>
</dbReference>
<dbReference type="Gene3D" id="2.170.140.10">
    <property type="entry name" value="Chitin binding domain"/>
    <property type="match status" value="1"/>
</dbReference>
<dbReference type="SMART" id="SM00494">
    <property type="entry name" value="ChtBD2"/>
    <property type="match status" value="1"/>
</dbReference>
<dbReference type="InterPro" id="IPR044846">
    <property type="entry name" value="GH10"/>
</dbReference>
<feature type="compositionally biased region" description="Pro residues" evidence="5">
    <location>
        <begin position="141"/>
        <end position="155"/>
    </location>
</feature>
<dbReference type="Pfam" id="PF00331">
    <property type="entry name" value="Glyco_hydro_10"/>
    <property type="match status" value="1"/>
</dbReference>
<keyword evidence="2" id="KW-0378">Hydrolase</keyword>
<keyword evidence="9" id="KW-1185">Reference proteome</keyword>